<keyword evidence="2" id="KW-0614">Plasmid</keyword>
<keyword evidence="1" id="KW-0472">Membrane</keyword>
<protein>
    <submittedName>
        <fullName evidence="2">Uncharacterized protein</fullName>
    </submittedName>
</protein>
<dbReference type="AlphaFoldDB" id="A0A9W3XMK7"/>
<proteinExistence type="predicted"/>
<dbReference type="Proteomes" id="UP000191057">
    <property type="component" value="Plasmid unnamed3"/>
</dbReference>
<dbReference type="EMBL" id="CP020005">
    <property type="protein sequence ID" value="AQY42669.1"/>
    <property type="molecule type" value="Genomic_DNA"/>
</dbReference>
<keyword evidence="1" id="KW-1133">Transmembrane helix</keyword>
<keyword evidence="1" id="KW-0812">Transmembrane</keyword>
<feature type="transmembrane region" description="Helical" evidence="1">
    <location>
        <begin position="33"/>
        <end position="53"/>
    </location>
</feature>
<evidence type="ECO:0000313" key="2">
    <source>
        <dbReference type="EMBL" id="AQY42669.1"/>
    </source>
</evidence>
<reference evidence="2 3" key="1">
    <citation type="submission" date="2017-03" db="EMBL/GenBank/DDBJ databases">
        <title>Complete genome sequence of Bacillus thuringiensis L-7601, a novel melanin producing strain.</title>
        <authorList>
            <person name="Cai J."/>
            <person name="Cao Z."/>
            <person name="Tan T."/>
        </authorList>
    </citation>
    <scope>NUCLEOTIDE SEQUENCE [LARGE SCALE GENOMIC DNA]</scope>
    <source>
        <strain evidence="2 3">L-7601</strain>
        <plasmid evidence="2 3">unnamed3</plasmid>
    </source>
</reference>
<sequence>MFYGSMRFFIHSYPGVILEFSFFTGLTEKLYKILQALSVFFFEMLAVSLISLVTHCDFVSACVQKIVYFCTR</sequence>
<evidence type="ECO:0000313" key="3">
    <source>
        <dbReference type="Proteomes" id="UP000191057"/>
    </source>
</evidence>
<gene>
    <name evidence="2" type="ORF">B4918_32920</name>
</gene>
<name>A0A9W3XMK7_BACTU</name>
<geneLocation type="plasmid" evidence="2 3">
    <name>unnamed3</name>
</geneLocation>
<evidence type="ECO:0000256" key="1">
    <source>
        <dbReference type="SAM" id="Phobius"/>
    </source>
</evidence>
<organism evidence="2 3">
    <name type="scientific">Bacillus thuringiensis</name>
    <dbReference type="NCBI Taxonomy" id="1428"/>
    <lineage>
        <taxon>Bacteria</taxon>
        <taxon>Bacillati</taxon>
        <taxon>Bacillota</taxon>
        <taxon>Bacilli</taxon>
        <taxon>Bacillales</taxon>
        <taxon>Bacillaceae</taxon>
        <taxon>Bacillus</taxon>
        <taxon>Bacillus cereus group</taxon>
    </lineage>
</organism>
<accession>A0A9W3XMK7</accession>